<evidence type="ECO:0000313" key="3">
    <source>
        <dbReference type="Proteomes" id="UP000642070"/>
    </source>
</evidence>
<dbReference type="Proteomes" id="UP000642070">
    <property type="component" value="Unassembled WGS sequence"/>
</dbReference>
<keyword evidence="3" id="KW-1185">Reference proteome</keyword>
<proteinExistence type="predicted"/>
<accession>A0A917U127</accession>
<dbReference type="RefSeq" id="WP_190253266.1">
    <property type="nucleotide sequence ID" value="NZ_BMPI01000032.1"/>
</dbReference>
<sequence>MDELLRALQTRIEAGELPGAVAAVATTTGDARVEALGVTEFGGTAPMRRDTPFRITSMTKPMVAAAAMMLVEDGTLALDAPVERWLPELAGRRVLRRPDADLDDTVPADRPLLVEDLLTFRLGHGLLLGPEADYPVAAAGRALDLALAEPDPRTPHPPDEWLRRFATLPLLHQPGERWMYNSGTLVLGALLARASGAALDELLRERLFTPLGMTSTGFSLHPAVAARLPARYLGGIRQPLSAPSDWTQRPVFPDGSAGLASTVDDVVTFGRFLLSRGAGLLSPASVTAMTTNHLTQGQIDAAGVLLDGRGWGYGMSVTVRPDEVSAAGRYGWDGGYGTSWCNDPATGRVCVLLTQVSDILWNGTATAFARLALRCRLDGAPG</sequence>
<evidence type="ECO:0000313" key="2">
    <source>
        <dbReference type="EMBL" id="GGM49871.1"/>
    </source>
</evidence>
<dbReference type="Pfam" id="PF00144">
    <property type="entry name" value="Beta-lactamase"/>
    <property type="match status" value="1"/>
</dbReference>
<organism evidence="2 3">
    <name type="scientific">Dactylosporangium sucinum</name>
    <dbReference type="NCBI Taxonomy" id="1424081"/>
    <lineage>
        <taxon>Bacteria</taxon>
        <taxon>Bacillati</taxon>
        <taxon>Actinomycetota</taxon>
        <taxon>Actinomycetes</taxon>
        <taxon>Micromonosporales</taxon>
        <taxon>Micromonosporaceae</taxon>
        <taxon>Dactylosporangium</taxon>
    </lineage>
</organism>
<gene>
    <name evidence="2" type="ORF">GCM10007977_059450</name>
</gene>
<dbReference type="InterPro" id="IPR050789">
    <property type="entry name" value="Diverse_Enzym_Activities"/>
</dbReference>
<evidence type="ECO:0000259" key="1">
    <source>
        <dbReference type="Pfam" id="PF00144"/>
    </source>
</evidence>
<comment type="caution">
    <text evidence="2">The sequence shown here is derived from an EMBL/GenBank/DDBJ whole genome shotgun (WGS) entry which is preliminary data.</text>
</comment>
<keyword evidence="2" id="KW-0378">Hydrolase</keyword>
<dbReference type="AlphaFoldDB" id="A0A917U127"/>
<feature type="domain" description="Beta-lactamase-related" evidence="1">
    <location>
        <begin position="7"/>
        <end position="356"/>
    </location>
</feature>
<dbReference type="Gene3D" id="3.40.710.10">
    <property type="entry name" value="DD-peptidase/beta-lactamase superfamily"/>
    <property type="match status" value="1"/>
</dbReference>
<reference evidence="2" key="1">
    <citation type="journal article" date="2014" name="Int. J. Syst. Evol. Microbiol.">
        <title>Complete genome sequence of Corynebacterium casei LMG S-19264T (=DSM 44701T), isolated from a smear-ripened cheese.</title>
        <authorList>
            <consortium name="US DOE Joint Genome Institute (JGI-PGF)"/>
            <person name="Walter F."/>
            <person name="Albersmeier A."/>
            <person name="Kalinowski J."/>
            <person name="Ruckert C."/>
        </authorList>
    </citation>
    <scope>NUCLEOTIDE SEQUENCE</scope>
    <source>
        <strain evidence="2">JCM 19831</strain>
    </source>
</reference>
<dbReference type="InterPro" id="IPR012338">
    <property type="entry name" value="Beta-lactam/transpept-like"/>
</dbReference>
<dbReference type="GO" id="GO:0016787">
    <property type="term" value="F:hydrolase activity"/>
    <property type="evidence" value="ECO:0007669"/>
    <property type="project" value="UniProtKB-KW"/>
</dbReference>
<dbReference type="PANTHER" id="PTHR43283:SF3">
    <property type="entry name" value="BETA-LACTAMASE FAMILY PROTEIN (AFU_ORTHOLOGUE AFUA_5G07500)"/>
    <property type="match status" value="1"/>
</dbReference>
<dbReference type="SUPFAM" id="SSF56601">
    <property type="entry name" value="beta-lactamase/transpeptidase-like"/>
    <property type="match status" value="1"/>
</dbReference>
<dbReference type="EMBL" id="BMPI01000032">
    <property type="protein sequence ID" value="GGM49871.1"/>
    <property type="molecule type" value="Genomic_DNA"/>
</dbReference>
<protein>
    <submittedName>
        <fullName evidence="2">Serine hydrolase</fullName>
    </submittedName>
</protein>
<reference evidence="2" key="2">
    <citation type="submission" date="2020-09" db="EMBL/GenBank/DDBJ databases">
        <authorList>
            <person name="Sun Q."/>
            <person name="Ohkuma M."/>
        </authorList>
    </citation>
    <scope>NUCLEOTIDE SEQUENCE</scope>
    <source>
        <strain evidence="2">JCM 19831</strain>
    </source>
</reference>
<name>A0A917U127_9ACTN</name>
<dbReference type="PANTHER" id="PTHR43283">
    <property type="entry name" value="BETA-LACTAMASE-RELATED"/>
    <property type="match status" value="1"/>
</dbReference>
<dbReference type="InterPro" id="IPR001466">
    <property type="entry name" value="Beta-lactam-related"/>
</dbReference>